<reference evidence="10" key="1">
    <citation type="submission" date="2020-07" db="EMBL/GenBank/DDBJ databases">
        <authorList>
            <person name="Partida-Martinez L."/>
            <person name="Huntemann M."/>
            <person name="Clum A."/>
            <person name="Wang J."/>
            <person name="Palaniappan K."/>
            <person name="Ritter S."/>
            <person name="Chen I.-M."/>
            <person name="Stamatis D."/>
            <person name="Reddy T."/>
            <person name="O'Malley R."/>
            <person name="Daum C."/>
            <person name="Shapiro N."/>
            <person name="Ivanova N."/>
            <person name="Kyrpides N."/>
            <person name="Woyke T."/>
        </authorList>
    </citation>
    <scope>NUCLEOTIDE SEQUENCE [LARGE SCALE GENOMIC DNA]</scope>
    <source>
        <strain evidence="10">AT2.8</strain>
    </source>
</reference>
<name>A0A852TG76_9BACI</name>
<evidence type="ECO:0000256" key="2">
    <source>
        <dbReference type="ARBA" id="ARBA00022448"/>
    </source>
</evidence>
<evidence type="ECO:0000256" key="1">
    <source>
        <dbReference type="ARBA" id="ARBA00004651"/>
    </source>
</evidence>
<dbReference type="InterPro" id="IPR000515">
    <property type="entry name" value="MetI-like"/>
</dbReference>
<keyword evidence="6 7" id="KW-0472">Membrane</keyword>
<dbReference type="Gene3D" id="1.10.3720.10">
    <property type="entry name" value="MetI-like"/>
    <property type="match status" value="1"/>
</dbReference>
<feature type="transmembrane region" description="Helical" evidence="7">
    <location>
        <begin position="162"/>
        <end position="192"/>
    </location>
</feature>
<evidence type="ECO:0000313" key="9">
    <source>
        <dbReference type="EMBL" id="NYE07119.1"/>
    </source>
</evidence>
<dbReference type="GO" id="GO:0042918">
    <property type="term" value="P:alkanesulfonate transmembrane transport"/>
    <property type="evidence" value="ECO:0007669"/>
    <property type="project" value="UniProtKB-ARBA"/>
</dbReference>
<proteinExistence type="inferred from homology"/>
<keyword evidence="2 7" id="KW-0813">Transport</keyword>
<gene>
    <name evidence="9" type="ORF">F4694_003904</name>
</gene>
<dbReference type="Pfam" id="PF00528">
    <property type="entry name" value="BPD_transp_1"/>
    <property type="match status" value="1"/>
</dbReference>
<dbReference type="PROSITE" id="PS50928">
    <property type="entry name" value="ABC_TM1"/>
    <property type="match status" value="1"/>
</dbReference>
<evidence type="ECO:0000256" key="7">
    <source>
        <dbReference type="RuleBase" id="RU363032"/>
    </source>
</evidence>
<sequence>MKTKKILPWIIPIVLLITWQVSSSIGILSNRVLPNPVDIFTAAVDLLKSGQLVSDVWTSTKRAFVGFLIGGGIGFALGLVNGISKISESLLDSSIQMIRNIPHLALLPIVILWFGIGEEAKLFLVALGTFFPIYLNTYHGIRSVDPSLIEMAYVYELKGFSLFWHVIFPAALPSILVGVRFALGITWVTLIVAETIAADSGIGYLAMNAREFMQLDVVILSILLYALLGKLSDVMAKLAEKQFLKWHPSHQM</sequence>
<organism evidence="9 10">
    <name type="scientific">Neobacillus niacini</name>
    <dbReference type="NCBI Taxonomy" id="86668"/>
    <lineage>
        <taxon>Bacteria</taxon>
        <taxon>Bacillati</taxon>
        <taxon>Bacillota</taxon>
        <taxon>Bacilli</taxon>
        <taxon>Bacillales</taxon>
        <taxon>Bacillaceae</taxon>
        <taxon>Neobacillus</taxon>
    </lineage>
</organism>
<feature type="transmembrane region" description="Helical" evidence="7">
    <location>
        <begin position="63"/>
        <end position="80"/>
    </location>
</feature>
<dbReference type="AlphaFoldDB" id="A0A852TG76"/>
<evidence type="ECO:0000256" key="6">
    <source>
        <dbReference type="ARBA" id="ARBA00023136"/>
    </source>
</evidence>
<keyword evidence="5 7" id="KW-1133">Transmembrane helix</keyword>
<comment type="similarity">
    <text evidence="7">Belongs to the binding-protein-dependent transport system permease family.</text>
</comment>
<evidence type="ECO:0000313" key="10">
    <source>
        <dbReference type="Proteomes" id="UP000548423"/>
    </source>
</evidence>
<reference evidence="10" key="2">
    <citation type="submission" date="2020-08" db="EMBL/GenBank/DDBJ databases">
        <title>The Agave Microbiome: Exploring the role of microbial communities in plant adaptations to desert environments.</title>
        <authorList>
            <person name="Partida-Martinez L.P."/>
        </authorList>
    </citation>
    <scope>NUCLEOTIDE SEQUENCE [LARGE SCALE GENOMIC DNA]</scope>
    <source>
        <strain evidence="10">AT2.8</strain>
    </source>
</reference>
<dbReference type="PANTHER" id="PTHR30151:SF38">
    <property type="entry name" value="ALIPHATIC SULFONATES TRANSPORT PERMEASE PROTEIN SSUC-RELATED"/>
    <property type="match status" value="1"/>
</dbReference>
<dbReference type="Proteomes" id="UP000548423">
    <property type="component" value="Unassembled WGS sequence"/>
</dbReference>
<feature type="transmembrane region" description="Helical" evidence="7">
    <location>
        <begin position="122"/>
        <end position="141"/>
    </location>
</feature>
<evidence type="ECO:0000256" key="4">
    <source>
        <dbReference type="ARBA" id="ARBA00022692"/>
    </source>
</evidence>
<evidence type="ECO:0000259" key="8">
    <source>
        <dbReference type="PROSITE" id="PS50928"/>
    </source>
</evidence>
<feature type="transmembrane region" description="Helical" evidence="7">
    <location>
        <begin position="100"/>
        <end position="116"/>
    </location>
</feature>
<dbReference type="PANTHER" id="PTHR30151">
    <property type="entry name" value="ALKANE SULFONATE ABC TRANSPORTER-RELATED, MEMBRANE SUBUNIT"/>
    <property type="match status" value="1"/>
</dbReference>
<dbReference type="NCBIfam" id="NF008470">
    <property type="entry name" value="PRK11365.1"/>
    <property type="match status" value="1"/>
</dbReference>
<protein>
    <submittedName>
        <fullName evidence="9">Sulfonate transport system permease protein</fullName>
    </submittedName>
</protein>
<evidence type="ECO:0000256" key="5">
    <source>
        <dbReference type="ARBA" id="ARBA00022989"/>
    </source>
</evidence>
<feature type="transmembrane region" description="Helical" evidence="7">
    <location>
        <begin position="212"/>
        <end position="228"/>
    </location>
</feature>
<comment type="caution">
    <text evidence="9">The sequence shown here is derived from an EMBL/GenBank/DDBJ whole genome shotgun (WGS) entry which is preliminary data.</text>
</comment>
<accession>A0A852TG76</accession>
<dbReference type="EMBL" id="JACCBX010000008">
    <property type="protein sequence ID" value="NYE07119.1"/>
    <property type="molecule type" value="Genomic_DNA"/>
</dbReference>
<evidence type="ECO:0000256" key="3">
    <source>
        <dbReference type="ARBA" id="ARBA00022475"/>
    </source>
</evidence>
<dbReference type="SUPFAM" id="SSF161098">
    <property type="entry name" value="MetI-like"/>
    <property type="match status" value="1"/>
</dbReference>
<comment type="subcellular location">
    <subcellularLocation>
        <location evidence="1 7">Cell membrane</location>
        <topology evidence="1 7">Multi-pass membrane protein</topology>
    </subcellularLocation>
</comment>
<dbReference type="GO" id="GO:0005886">
    <property type="term" value="C:plasma membrane"/>
    <property type="evidence" value="ECO:0007669"/>
    <property type="project" value="UniProtKB-SubCell"/>
</dbReference>
<keyword evidence="4 7" id="KW-0812">Transmembrane</keyword>
<dbReference type="FunFam" id="1.10.3720.10:FF:000003">
    <property type="entry name" value="Aliphatic sulfonate ABC transporter permease"/>
    <property type="match status" value="1"/>
</dbReference>
<dbReference type="InterPro" id="IPR035906">
    <property type="entry name" value="MetI-like_sf"/>
</dbReference>
<keyword evidence="3" id="KW-1003">Cell membrane</keyword>
<dbReference type="CDD" id="cd06261">
    <property type="entry name" value="TM_PBP2"/>
    <property type="match status" value="1"/>
</dbReference>
<feature type="domain" description="ABC transmembrane type-1" evidence="8">
    <location>
        <begin position="56"/>
        <end position="236"/>
    </location>
</feature>